<dbReference type="EMBL" id="BMAU01021139">
    <property type="protein sequence ID" value="GFX92047.1"/>
    <property type="molecule type" value="Genomic_DNA"/>
</dbReference>
<proteinExistence type="predicted"/>
<dbReference type="AlphaFoldDB" id="A0A8X6RGB8"/>
<evidence type="ECO:0000313" key="1">
    <source>
        <dbReference type="EMBL" id="GFX92047.1"/>
    </source>
</evidence>
<name>A0A8X6RGB8_TRICX</name>
<accession>A0A8X6RGB8</accession>
<evidence type="ECO:0000313" key="2">
    <source>
        <dbReference type="Proteomes" id="UP000887159"/>
    </source>
</evidence>
<gene>
    <name evidence="1" type="primary">NCL1_08610</name>
    <name evidence="1" type="ORF">TNCV_5005111</name>
</gene>
<protein>
    <submittedName>
        <fullName evidence="1">Uncharacterized protein</fullName>
    </submittedName>
</protein>
<keyword evidence="2" id="KW-1185">Reference proteome</keyword>
<sequence length="67" mass="7208">MGRDPPKVDVSILCYGFELIDYSNAHDVIHTSPVLQVLNAATAICEDPSVTIVSSVEDGLKSLVYSN</sequence>
<organism evidence="1 2">
    <name type="scientific">Trichonephila clavipes</name>
    <name type="common">Golden silk orbweaver</name>
    <name type="synonym">Nephila clavipes</name>
    <dbReference type="NCBI Taxonomy" id="2585209"/>
    <lineage>
        <taxon>Eukaryota</taxon>
        <taxon>Metazoa</taxon>
        <taxon>Ecdysozoa</taxon>
        <taxon>Arthropoda</taxon>
        <taxon>Chelicerata</taxon>
        <taxon>Arachnida</taxon>
        <taxon>Araneae</taxon>
        <taxon>Araneomorphae</taxon>
        <taxon>Entelegynae</taxon>
        <taxon>Araneoidea</taxon>
        <taxon>Nephilidae</taxon>
        <taxon>Trichonephila</taxon>
    </lineage>
</organism>
<reference evidence="1" key="1">
    <citation type="submission" date="2020-08" db="EMBL/GenBank/DDBJ databases">
        <title>Multicomponent nature underlies the extraordinary mechanical properties of spider dragline silk.</title>
        <authorList>
            <person name="Kono N."/>
            <person name="Nakamura H."/>
            <person name="Mori M."/>
            <person name="Yoshida Y."/>
            <person name="Ohtoshi R."/>
            <person name="Malay A.D."/>
            <person name="Moran D.A.P."/>
            <person name="Tomita M."/>
            <person name="Numata K."/>
            <person name="Arakawa K."/>
        </authorList>
    </citation>
    <scope>NUCLEOTIDE SEQUENCE</scope>
</reference>
<comment type="caution">
    <text evidence="1">The sequence shown here is derived from an EMBL/GenBank/DDBJ whole genome shotgun (WGS) entry which is preliminary data.</text>
</comment>
<dbReference type="Proteomes" id="UP000887159">
    <property type="component" value="Unassembled WGS sequence"/>
</dbReference>